<evidence type="ECO:0000313" key="2">
    <source>
        <dbReference type="EMBL" id="SQH75789.1"/>
    </source>
</evidence>
<gene>
    <name evidence="1" type="ORF">SHEWBE_0560</name>
    <name evidence="2" type="ORF">SHEWBE_1823</name>
</gene>
<reference evidence="3" key="2">
    <citation type="submission" date="2018-06" db="EMBL/GenBank/DDBJ databases">
        <authorList>
            <person name="Cea G.-C."/>
            <person name="William W."/>
        </authorList>
    </citation>
    <scope>NUCLEOTIDE SEQUENCE [LARGE SCALE GENOMIC DNA]</scope>
    <source>
        <strain evidence="3">DB21MT-2</strain>
    </source>
</reference>
<evidence type="ECO:0000313" key="3">
    <source>
        <dbReference type="Proteomes" id="UP000250123"/>
    </source>
</evidence>
<reference evidence="1" key="1">
    <citation type="submission" date="2018-06" db="EMBL/GenBank/DDBJ databases">
        <authorList>
            <person name="Zhirakovskaya E."/>
        </authorList>
    </citation>
    <scope>NUCLEOTIDE SEQUENCE [LARGE SCALE GENOMIC DNA]</scope>
    <source>
        <strain evidence="1">DB21MT-2</strain>
    </source>
</reference>
<evidence type="ECO:0000313" key="1">
    <source>
        <dbReference type="EMBL" id="SQH74545.1"/>
    </source>
</evidence>
<dbReference type="EMBL" id="LS483452">
    <property type="protein sequence ID" value="SQH75789.1"/>
    <property type="molecule type" value="Genomic_DNA"/>
</dbReference>
<sequence>MSDEYPLTKLKSELLRRICYANTKKSISEFGGYSILSLYISLC</sequence>
<dbReference type="Proteomes" id="UP000250123">
    <property type="component" value="Chromosome SHEWBE"/>
</dbReference>
<protein>
    <submittedName>
        <fullName evidence="1">Uncharacterized protein</fullName>
    </submittedName>
</protein>
<accession>A0A330LXE7</accession>
<organism evidence="1 3">
    <name type="scientific">Shewanella benthica</name>
    <dbReference type="NCBI Taxonomy" id="43661"/>
    <lineage>
        <taxon>Bacteria</taxon>
        <taxon>Pseudomonadati</taxon>
        <taxon>Pseudomonadota</taxon>
        <taxon>Gammaproteobacteria</taxon>
        <taxon>Alteromonadales</taxon>
        <taxon>Shewanellaceae</taxon>
        <taxon>Shewanella</taxon>
    </lineage>
</organism>
<proteinExistence type="predicted"/>
<name>A0A330LXE7_9GAMM</name>
<dbReference type="EMBL" id="LS483452">
    <property type="protein sequence ID" value="SQH74545.1"/>
    <property type="molecule type" value="Genomic_DNA"/>
</dbReference>
<dbReference type="KEGG" id="sbk:SHEWBE_1823"/>
<dbReference type="KEGG" id="sbk:SHEWBE_0560"/>
<dbReference type="AlphaFoldDB" id="A0A330LXE7"/>